<accession>A0A1Q5QA36</accession>
<keyword evidence="5 7" id="KW-0408">Iron</keyword>
<proteinExistence type="inferred from homology"/>
<evidence type="ECO:0000256" key="7">
    <source>
        <dbReference type="RuleBase" id="RU000461"/>
    </source>
</evidence>
<keyword evidence="7" id="KW-0349">Heme</keyword>
<keyword evidence="3 7" id="KW-0479">Metal-binding</keyword>
<dbReference type="Gene3D" id="1.10.630.10">
    <property type="entry name" value="Cytochrome P450"/>
    <property type="match status" value="1"/>
</dbReference>
<dbReference type="InterPro" id="IPR036396">
    <property type="entry name" value="Cyt_P450_sf"/>
</dbReference>
<evidence type="ECO:0008006" key="10">
    <source>
        <dbReference type="Google" id="ProtNLM"/>
    </source>
</evidence>
<dbReference type="STRING" id="1441469.A0A1Q5QA36"/>
<keyword evidence="4 7" id="KW-0560">Oxidoreductase</keyword>
<sequence>MLFIKQGFHFLIHGTAVVISPDYKSTNPSMSEFSTANFYSYVTPQGYFSFGWWLPAIPGADTSHCSPRPEIQDIDWYEYTTTGSCNETSCEVHAVNYMLDNLGSPLLDVDYVARFLDIAEKEEAPLGQLTLSYFNQPKGAFGVASHQMISNEQRSSGDCHDAFHTLSKLRREFDVPLNFTFENPCQIIGDEATDYHSLIRDQYVKDKNQIYLLKTPFRTVFVLPPRSVTKYGWLPEHKISSAVDLGERFLSDYTWIGSTTPEDEGDRTHTAITYAKGSLTKNAAQLIDIVYEEVDYALDKELGSDPYMKMRISVHQLTTTIFLHVFERLFLGKELGRNPEWMKLSAEHSGAAFTAAFALSKYHWMIRPVAARFVPEMRRLRSLNATLEQYIQPLHQARLRDLQQPDFKPPADLIQSFIEHAGKHATNSSKLVEAMVQTNIAGISSTGRVLLQALFDLAEHPELVPELNKEIAQVRQEVGGKTADARTMLNPTALAKLHKMDSLFKESQRFRHANLLSVYRKAIQPLRLNGDIVLPAGSYVAVPGAIQATTAEDGSSLPFRPFQWAEKRASAERDHTEVKLGYVFSGPEALEFGAGSHACPGRFFATHALKVALMRILDRYEIRMPAGSQRPPTVYNHLFEMLQDRSAAMEFSAKR</sequence>
<keyword evidence="6 7" id="KW-0503">Monooxygenase</keyword>
<dbReference type="GO" id="GO:0005506">
    <property type="term" value="F:iron ion binding"/>
    <property type="evidence" value="ECO:0007669"/>
    <property type="project" value="InterPro"/>
</dbReference>
<comment type="similarity">
    <text evidence="2 7">Belongs to the cytochrome P450 family.</text>
</comment>
<dbReference type="OrthoDB" id="1844152at2759"/>
<dbReference type="GeneID" id="31001055"/>
<dbReference type="GO" id="GO:0016705">
    <property type="term" value="F:oxidoreductase activity, acting on paired donors, with incorporation or reduction of molecular oxygen"/>
    <property type="evidence" value="ECO:0007669"/>
    <property type="project" value="InterPro"/>
</dbReference>
<dbReference type="RefSeq" id="XP_020122872.1">
    <property type="nucleotide sequence ID" value="XM_020260949.1"/>
</dbReference>
<evidence type="ECO:0000313" key="9">
    <source>
        <dbReference type="Proteomes" id="UP000214365"/>
    </source>
</evidence>
<evidence type="ECO:0000256" key="6">
    <source>
        <dbReference type="ARBA" id="ARBA00023033"/>
    </source>
</evidence>
<dbReference type="Proteomes" id="UP000214365">
    <property type="component" value="Unassembled WGS sequence"/>
</dbReference>
<evidence type="ECO:0000256" key="3">
    <source>
        <dbReference type="ARBA" id="ARBA00022723"/>
    </source>
</evidence>
<gene>
    <name evidence="8" type="ORF">UA08_01300</name>
</gene>
<keyword evidence="9" id="KW-1185">Reference proteome</keyword>
<evidence type="ECO:0000313" key="8">
    <source>
        <dbReference type="EMBL" id="OKL62751.1"/>
    </source>
</evidence>
<protein>
    <recommendedName>
        <fullName evidence="10">Cytochrome P450</fullName>
    </recommendedName>
</protein>
<dbReference type="PANTHER" id="PTHR46206:SF6">
    <property type="entry name" value="CYTOCHROME P450 MONOOXYGENASE AN1598-RELATED"/>
    <property type="match status" value="1"/>
</dbReference>
<organism evidence="8 9">
    <name type="scientific">Talaromyces atroroseus</name>
    <dbReference type="NCBI Taxonomy" id="1441469"/>
    <lineage>
        <taxon>Eukaryota</taxon>
        <taxon>Fungi</taxon>
        <taxon>Dikarya</taxon>
        <taxon>Ascomycota</taxon>
        <taxon>Pezizomycotina</taxon>
        <taxon>Eurotiomycetes</taxon>
        <taxon>Eurotiomycetidae</taxon>
        <taxon>Eurotiales</taxon>
        <taxon>Trichocomaceae</taxon>
        <taxon>Talaromyces</taxon>
        <taxon>Talaromyces sect. Trachyspermi</taxon>
    </lineage>
</organism>
<dbReference type="AlphaFoldDB" id="A0A1Q5QA36"/>
<dbReference type="InterPro" id="IPR001128">
    <property type="entry name" value="Cyt_P450"/>
</dbReference>
<dbReference type="GO" id="GO:0020037">
    <property type="term" value="F:heme binding"/>
    <property type="evidence" value="ECO:0007669"/>
    <property type="project" value="InterPro"/>
</dbReference>
<dbReference type="SUPFAM" id="SSF48264">
    <property type="entry name" value="Cytochrome P450"/>
    <property type="match status" value="1"/>
</dbReference>
<dbReference type="CDD" id="cd11041">
    <property type="entry name" value="CYP503A1-like"/>
    <property type="match status" value="1"/>
</dbReference>
<comment type="caution">
    <text evidence="8">The sequence shown here is derived from an EMBL/GenBank/DDBJ whole genome shotgun (WGS) entry which is preliminary data.</text>
</comment>
<reference evidence="8 9" key="1">
    <citation type="submission" date="2015-06" db="EMBL/GenBank/DDBJ databases">
        <title>Talaromyces atroroseus IBT 11181 draft genome.</title>
        <authorList>
            <person name="Rasmussen K.B."/>
            <person name="Rasmussen S."/>
            <person name="Petersen B."/>
            <person name="Sicheritz-Ponten T."/>
            <person name="Mortensen U.H."/>
            <person name="Thrane U."/>
        </authorList>
    </citation>
    <scope>NUCLEOTIDE SEQUENCE [LARGE SCALE GENOMIC DNA]</scope>
    <source>
        <strain evidence="8 9">IBT 11181</strain>
    </source>
</reference>
<name>A0A1Q5QA36_TALAT</name>
<evidence type="ECO:0000256" key="2">
    <source>
        <dbReference type="ARBA" id="ARBA00010617"/>
    </source>
</evidence>
<evidence type="ECO:0000256" key="4">
    <source>
        <dbReference type="ARBA" id="ARBA00023002"/>
    </source>
</evidence>
<dbReference type="InterPro" id="IPR017972">
    <property type="entry name" value="Cyt_P450_CS"/>
</dbReference>
<evidence type="ECO:0000256" key="5">
    <source>
        <dbReference type="ARBA" id="ARBA00023004"/>
    </source>
</evidence>
<dbReference type="Pfam" id="PF00067">
    <property type="entry name" value="p450"/>
    <property type="match status" value="1"/>
</dbReference>
<comment type="cofactor">
    <cofactor evidence="1">
        <name>heme</name>
        <dbReference type="ChEBI" id="CHEBI:30413"/>
    </cofactor>
</comment>
<dbReference type="GO" id="GO:0004497">
    <property type="term" value="F:monooxygenase activity"/>
    <property type="evidence" value="ECO:0007669"/>
    <property type="project" value="UniProtKB-KW"/>
</dbReference>
<evidence type="ECO:0000256" key="1">
    <source>
        <dbReference type="ARBA" id="ARBA00001971"/>
    </source>
</evidence>
<dbReference type="EMBL" id="LFMY01000002">
    <property type="protein sequence ID" value="OKL62751.1"/>
    <property type="molecule type" value="Genomic_DNA"/>
</dbReference>
<dbReference type="PANTHER" id="PTHR46206">
    <property type="entry name" value="CYTOCHROME P450"/>
    <property type="match status" value="1"/>
</dbReference>
<dbReference type="PROSITE" id="PS00086">
    <property type="entry name" value="CYTOCHROME_P450"/>
    <property type="match status" value="1"/>
</dbReference>